<evidence type="ECO:0000256" key="1">
    <source>
        <dbReference type="ARBA" id="ARBA00004193"/>
    </source>
</evidence>
<feature type="compositionally biased region" description="Acidic residues" evidence="5">
    <location>
        <begin position="39"/>
        <end position="53"/>
    </location>
</feature>
<dbReference type="Gene3D" id="3.40.50.1980">
    <property type="entry name" value="Nitrogenase molybdenum iron protein domain"/>
    <property type="match status" value="2"/>
</dbReference>
<keyword evidence="4 6" id="KW-0732">Signal</keyword>
<reference evidence="8 9" key="1">
    <citation type="submission" date="2021-03" db="EMBL/GenBank/DDBJ databases">
        <title>Whole genome sequence of Metabacillus bambusae BG109.</title>
        <authorList>
            <person name="Jeong J.W."/>
        </authorList>
    </citation>
    <scope>NUCLEOTIDE SEQUENCE [LARGE SCALE GENOMIC DNA]</scope>
    <source>
        <strain evidence="8 9">BG109</strain>
    </source>
</reference>
<dbReference type="EMBL" id="JAGDEL010000010">
    <property type="protein sequence ID" value="MBO1512806.1"/>
    <property type="molecule type" value="Genomic_DNA"/>
</dbReference>
<dbReference type="Pfam" id="PF01497">
    <property type="entry name" value="Peripla_BP_2"/>
    <property type="match status" value="1"/>
</dbReference>
<dbReference type="InterPro" id="IPR051313">
    <property type="entry name" value="Bact_iron-sidero_bind"/>
</dbReference>
<protein>
    <submittedName>
        <fullName evidence="8">Siderophore ABC transporter substrate-binding protein</fullName>
    </submittedName>
</protein>
<evidence type="ECO:0000313" key="8">
    <source>
        <dbReference type="EMBL" id="MBO1512806.1"/>
    </source>
</evidence>
<evidence type="ECO:0000313" key="9">
    <source>
        <dbReference type="Proteomes" id="UP000663981"/>
    </source>
</evidence>
<feature type="region of interest" description="Disordered" evidence="5">
    <location>
        <begin position="26"/>
        <end position="54"/>
    </location>
</feature>
<evidence type="ECO:0000256" key="6">
    <source>
        <dbReference type="SAM" id="SignalP"/>
    </source>
</evidence>
<dbReference type="PANTHER" id="PTHR30532:SF28">
    <property type="entry name" value="PETROBACTIN-BINDING PROTEIN YCLQ"/>
    <property type="match status" value="1"/>
</dbReference>
<dbReference type="Proteomes" id="UP000663981">
    <property type="component" value="Unassembled WGS sequence"/>
</dbReference>
<gene>
    <name evidence="8" type="ORF">I7822_14205</name>
</gene>
<feature type="signal peptide" evidence="6">
    <location>
        <begin position="1"/>
        <end position="18"/>
    </location>
</feature>
<keyword evidence="3" id="KW-0813">Transport</keyword>
<evidence type="ECO:0000256" key="5">
    <source>
        <dbReference type="SAM" id="MobiDB-lite"/>
    </source>
</evidence>
<dbReference type="InterPro" id="IPR033870">
    <property type="entry name" value="FatB"/>
</dbReference>
<accession>A0ABS3N3C9</accession>
<name>A0ABS3N3C9_9BACI</name>
<feature type="chain" id="PRO_5046031507" evidence="6">
    <location>
        <begin position="19"/>
        <end position="327"/>
    </location>
</feature>
<dbReference type="RefSeq" id="WP_207979244.1">
    <property type="nucleotide sequence ID" value="NZ_JAGDEL010000010.1"/>
</dbReference>
<dbReference type="SUPFAM" id="SSF53807">
    <property type="entry name" value="Helical backbone' metal receptor"/>
    <property type="match status" value="1"/>
</dbReference>
<dbReference type="InterPro" id="IPR002491">
    <property type="entry name" value="ABC_transptr_periplasmic_BD"/>
</dbReference>
<evidence type="ECO:0000259" key="7">
    <source>
        <dbReference type="PROSITE" id="PS50983"/>
    </source>
</evidence>
<proteinExistence type="inferred from homology"/>
<evidence type="ECO:0000256" key="3">
    <source>
        <dbReference type="ARBA" id="ARBA00022448"/>
    </source>
</evidence>
<comment type="caution">
    <text evidence="8">The sequence shown here is derived from an EMBL/GenBank/DDBJ whole genome shotgun (WGS) entry which is preliminary data.</text>
</comment>
<keyword evidence="9" id="KW-1185">Reference proteome</keyword>
<dbReference type="PROSITE" id="PS51257">
    <property type="entry name" value="PROKAR_LIPOPROTEIN"/>
    <property type="match status" value="1"/>
</dbReference>
<dbReference type="CDD" id="cd01140">
    <property type="entry name" value="FatB"/>
    <property type="match status" value="1"/>
</dbReference>
<organism evidence="8 9">
    <name type="scientific">Metabacillus bambusae</name>
    <dbReference type="NCBI Taxonomy" id="2795218"/>
    <lineage>
        <taxon>Bacteria</taxon>
        <taxon>Bacillati</taxon>
        <taxon>Bacillota</taxon>
        <taxon>Bacilli</taxon>
        <taxon>Bacillales</taxon>
        <taxon>Bacillaceae</taxon>
        <taxon>Metabacillus</taxon>
    </lineage>
</organism>
<evidence type="ECO:0000256" key="2">
    <source>
        <dbReference type="ARBA" id="ARBA00008814"/>
    </source>
</evidence>
<sequence>MKKLVTLLMTALFIFVLAACGAETTSEEPKAKEASTEAASEDTTEGAEAESEEITITHELGETTLMTNPEKVVVFDFGVLDTLDKLGIEVAGLPQDNVPDYLSKYTSEDYTNVGSLKEIDYEKLSEVAPDLIIISGRQSDFYEELSEIAPTIYLGVDTTKYMKSFEGNMNTIGQIFNKQEDVEKEITAIKETITSVGDAAADKNALVILLNDGAISAYGSGSRFGIIHDVMGVPAVDDGIEASTHGQKVTFEYIVEKDPDYLFVVDRTAVAGGETSAEEALENELIKGTKAYKNDNIVYLDPAVWYLSGGGLVSVNEMVKEVETGLK</sequence>
<dbReference type="PANTHER" id="PTHR30532">
    <property type="entry name" value="IRON III DICITRATE-BINDING PERIPLASMIC PROTEIN"/>
    <property type="match status" value="1"/>
</dbReference>
<dbReference type="PROSITE" id="PS50983">
    <property type="entry name" value="FE_B12_PBP"/>
    <property type="match status" value="1"/>
</dbReference>
<evidence type="ECO:0000256" key="4">
    <source>
        <dbReference type="ARBA" id="ARBA00022729"/>
    </source>
</evidence>
<comment type="subcellular location">
    <subcellularLocation>
        <location evidence="1">Cell membrane</location>
        <topology evidence="1">Lipid-anchor</topology>
    </subcellularLocation>
</comment>
<comment type="similarity">
    <text evidence="2">Belongs to the bacterial solute-binding protein 8 family.</text>
</comment>
<feature type="domain" description="Fe/B12 periplasmic-binding" evidence="7">
    <location>
        <begin position="71"/>
        <end position="327"/>
    </location>
</feature>